<comment type="caution">
    <text evidence="1">The sequence shown here is derived from an EMBL/GenBank/DDBJ whole genome shotgun (WGS) entry which is preliminary data.</text>
</comment>
<evidence type="ECO:0008006" key="3">
    <source>
        <dbReference type="Google" id="ProtNLM"/>
    </source>
</evidence>
<evidence type="ECO:0000313" key="1">
    <source>
        <dbReference type="EMBL" id="GLV61139.1"/>
    </source>
</evidence>
<gene>
    <name evidence="1" type="ORF">KDH_79550</name>
</gene>
<sequence>MNAVAPVPLIQDHRRYRNYQVHDVLPASCLLTCDDHIRTMTLLCPNCDGFVCITEQQSFTDVEYALLHLLLQSYPDYCPYADLLACQSGEPLDQCQWVMNRALDQGDIKEVLKPVRCHLSRMRGKLRPFGLDVVSELTCGYVLIAAQH</sequence>
<keyword evidence="2" id="KW-1185">Reference proteome</keyword>
<dbReference type="EMBL" id="BSRI01000003">
    <property type="protein sequence ID" value="GLV61139.1"/>
    <property type="molecule type" value="Genomic_DNA"/>
</dbReference>
<name>A0ABQ6G3L7_9CHLR</name>
<dbReference type="Proteomes" id="UP001344906">
    <property type="component" value="Unassembled WGS sequence"/>
</dbReference>
<accession>A0ABQ6G3L7</accession>
<proteinExistence type="predicted"/>
<protein>
    <recommendedName>
        <fullName evidence="3">OmpR/PhoB-type domain-containing protein</fullName>
    </recommendedName>
</protein>
<dbReference type="RefSeq" id="WP_338258543.1">
    <property type="nucleotide sequence ID" value="NZ_BSRI01000003.1"/>
</dbReference>
<reference evidence="1 2" key="1">
    <citation type="submission" date="2023-02" db="EMBL/GenBank/DDBJ databases">
        <title>Dictyobacter halimunensis sp. nov., a new member of the class Ktedonobacteria from forest soil in a geothermal area.</title>
        <authorList>
            <person name="Rachmania M.K."/>
            <person name="Ningsih F."/>
            <person name="Sakai Y."/>
            <person name="Yabe S."/>
            <person name="Yokota A."/>
            <person name="Sjamsuridzal W."/>
        </authorList>
    </citation>
    <scope>NUCLEOTIDE SEQUENCE [LARGE SCALE GENOMIC DNA]</scope>
    <source>
        <strain evidence="1 2">S3.2.2.5</strain>
    </source>
</reference>
<organism evidence="1 2">
    <name type="scientific">Dictyobacter halimunensis</name>
    <dbReference type="NCBI Taxonomy" id="3026934"/>
    <lineage>
        <taxon>Bacteria</taxon>
        <taxon>Bacillati</taxon>
        <taxon>Chloroflexota</taxon>
        <taxon>Ktedonobacteria</taxon>
        <taxon>Ktedonobacterales</taxon>
        <taxon>Dictyobacteraceae</taxon>
        <taxon>Dictyobacter</taxon>
    </lineage>
</organism>
<evidence type="ECO:0000313" key="2">
    <source>
        <dbReference type="Proteomes" id="UP001344906"/>
    </source>
</evidence>